<gene>
    <name evidence="3" type="ORF">CAMP_LOCUS10029</name>
</gene>
<dbReference type="Gene3D" id="3.10.100.10">
    <property type="entry name" value="Mannose-Binding Protein A, subunit A"/>
    <property type="match status" value="1"/>
</dbReference>
<accession>A0A9P1IKS2</accession>
<dbReference type="SUPFAM" id="SSF56436">
    <property type="entry name" value="C-type lectin-like"/>
    <property type="match status" value="1"/>
</dbReference>
<evidence type="ECO:0000313" key="3">
    <source>
        <dbReference type="EMBL" id="CAI5447392.1"/>
    </source>
</evidence>
<reference evidence="3" key="1">
    <citation type="submission" date="2022-11" db="EMBL/GenBank/DDBJ databases">
        <authorList>
            <person name="Kikuchi T."/>
        </authorList>
    </citation>
    <scope>NUCLEOTIDE SEQUENCE</scope>
    <source>
        <strain evidence="3">PS1010</strain>
    </source>
</reference>
<feature type="chain" id="PRO_5040427350" description="C-type lectin domain-containing protein" evidence="1">
    <location>
        <begin position="21"/>
        <end position="195"/>
    </location>
</feature>
<evidence type="ECO:0000256" key="1">
    <source>
        <dbReference type="SAM" id="SignalP"/>
    </source>
</evidence>
<dbReference type="PANTHER" id="PTHR23124:SF148">
    <property type="entry name" value="C-TYPE LECTIN DOMAIN-CONTAINING PROTEIN-RELATED"/>
    <property type="match status" value="1"/>
</dbReference>
<keyword evidence="4" id="KW-1185">Reference proteome</keyword>
<evidence type="ECO:0000259" key="2">
    <source>
        <dbReference type="SMART" id="SM00034"/>
    </source>
</evidence>
<feature type="domain" description="C-type lectin" evidence="2">
    <location>
        <begin position="44"/>
        <end position="191"/>
    </location>
</feature>
<name>A0A9P1IKS2_9PELO</name>
<dbReference type="OrthoDB" id="5807131at2759"/>
<dbReference type="InterPro" id="IPR016186">
    <property type="entry name" value="C-type_lectin-like/link_sf"/>
</dbReference>
<dbReference type="EMBL" id="CANHGI010000004">
    <property type="protein sequence ID" value="CAI5447392.1"/>
    <property type="molecule type" value="Genomic_DNA"/>
</dbReference>
<dbReference type="InterPro" id="IPR001304">
    <property type="entry name" value="C-type_lectin-like"/>
</dbReference>
<dbReference type="AlphaFoldDB" id="A0A9P1IKS2"/>
<comment type="caution">
    <text evidence="3">The sequence shown here is derived from an EMBL/GenBank/DDBJ whole genome shotgun (WGS) entry which is preliminary data.</text>
</comment>
<sequence>MYLSIFLVGLSSACIRTDNSVPIVPEDTTTTTTTTTTTEAPPSCPEGWTLFDRTPTPWCMRVSLQSTNIDGALAVCQGLNSAAVVSGFQNQNEITTMMTAAVAQGAAANSNLLVGAKRTEACQDSAITATCTALTSFEWTDPSTTGTDGFQWAAGQPDNFQGTSGSVVINVGTELLDDVNGADTKEGVVCGMNAT</sequence>
<keyword evidence="1" id="KW-0732">Signal</keyword>
<dbReference type="Proteomes" id="UP001152747">
    <property type="component" value="Unassembled WGS sequence"/>
</dbReference>
<protein>
    <recommendedName>
        <fullName evidence="2">C-type lectin domain-containing protein</fullName>
    </recommendedName>
</protein>
<organism evidence="3 4">
    <name type="scientific">Caenorhabditis angaria</name>
    <dbReference type="NCBI Taxonomy" id="860376"/>
    <lineage>
        <taxon>Eukaryota</taxon>
        <taxon>Metazoa</taxon>
        <taxon>Ecdysozoa</taxon>
        <taxon>Nematoda</taxon>
        <taxon>Chromadorea</taxon>
        <taxon>Rhabditida</taxon>
        <taxon>Rhabditina</taxon>
        <taxon>Rhabditomorpha</taxon>
        <taxon>Rhabditoidea</taxon>
        <taxon>Rhabditidae</taxon>
        <taxon>Peloderinae</taxon>
        <taxon>Caenorhabditis</taxon>
    </lineage>
</organism>
<dbReference type="SMART" id="SM00034">
    <property type="entry name" value="CLECT"/>
    <property type="match status" value="1"/>
</dbReference>
<proteinExistence type="predicted"/>
<dbReference type="PANTHER" id="PTHR23124">
    <property type="entry name" value="C-TYPE LECTIN DOMAIN-CONTAINING PROTEIN-RELATED-RELATED"/>
    <property type="match status" value="1"/>
</dbReference>
<dbReference type="CDD" id="cd00037">
    <property type="entry name" value="CLECT"/>
    <property type="match status" value="1"/>
</dbReference>
<feature type="signal peptide" evidence="1">
    <location>
        <begin position="1"/>
        <end position="20"/>
    </location>
</feature>
<evidence type="ECO:0000313" key="4">
    <source>
        <dbReference type="Proteomes" id="UP001152747"/>
    </source>
</evidence>
<dbReference type="InterPro" id="IPR016187">
    <property type="entry name" value="CTDL_fold"/>
</dbReference>